<evidence type="ECO:0000313" key="3">
    <source>
        <dbReference type="EMBL" id="KGB23143.1"/>
    </source>
</evidence>
<feature type="domain" description="Glycosyl transferase family 1" evidence="2">
    <location>
        <begin position="189"/>
        <end position="336"/>
    </location>
</feature>
<dbReference type="GO" id="GO:0016757">
    <property type="term" value="F:glycosyltransferase activity"/>
    <property type="evidence" value="ECO:0007669"/>
    <property type="project" value="InterPro"/>
</dbReference>
<dbReference type="PATRIC" id="fig|104102.7.peg.1770"/>
<dbReference type="STRING" id="104102.AtDm6_1791"/>
<evidence type="ECO:0000256" key="1">
    <source>
        <dbReference type="ARBA" id="ARBA00022679"/>
    </source>
</evidence>
<dbReference type="CDD" id="cd03809">
    <property type="entry name" value="GT4_MtfB-like"/>
    <property type="match status" value="1"/>
</dbReference>
<evidence type="ECO:0000313" key="4">
    <source>
        <dbReference type="Proteomes" id="UP000029448"/>
    </source>
</evidence>
<dbReference type="RefSeq" id="WP_035380050.1">
    <property type="nucleotide sequence ID" value="NZ_JACAOJ010000028.1"/>
</dbReference>
<proteinExistence type="predicted"/>
<keyword evidence="4" id="KW-1185">Reference proteome</keyword>
<dbReference type="SUPFAM" id="SSF53756">
    <property type="entry name" value="UDP-Glycosyltransferase/glycogen phosphorylase"/>
    <property type="match status" value="1"/>
</dbReference>
<dbReference type="AlphaFoldDB" id="A0A095B2D5"/>
<dbReference type="EMBL" id="JOKM01000069">
    <property type="protein sequence ID" value="KGB23143.1"/>
    <property type="molecule type" value="Genomic_DNA"/>
</dbReference>
<accession>A0A095B2D5</accession>
<keyword evidence="1" id="KW-0808">Transferase</keyword>
<dbReference type="Proteomes" id="UP000029448">
    <property type="component" value="Unassembled WGS sequence"/>
</dbReference>
<gene>
    <name evidence="3" type="ORF">AtDm6_1791</name>
</gene>
<dbReference type="PANTHER" id="PTHR46401">
    <property type="entry name" value="GLYCOSYLTRANSFERASE WBBK-RELATED"/>
    <property type="match status" value="1"/>
</dbReference>
<reference evidence="3 4" key="1">
    <citation type="submission" date="2014-06" db="EMBL/GenBank/DDBJ databases">
        <title>Functional and comparative genomic analyses of the Drosophila gut microbiota identify candidate symbiosis factors.</title>
        <authorList>
            <person name="Newell P.D."/>
            <person name="Chaston J.M."/>
            <person name="Douglas A.E."/>
        </authorList>
    </citation>
    <scope>NUCLEOTIDE SEQUENCE [LARGE SCALE GENOMIC DNA]</scope>
    <source>
        <strain evidence="3 4">DmCS_006</strain>
    </source>
</reference>
<dbReference type="GeneID" id="89478922"/>
<dbReference type="Pfam" id="PF00534">
    <property type="entry name" value="Glycos_transf_1"/>
    <property type="match status" value="1"/>
</dbReference>
<comment type="caution">
    <text evidence="3">The sequence shown here is derived from an EMBL/GenBank/DDBJ whole genome shotgun (WGS) entry which is preliminary data.</text>
</comment>
<dbReference type="Gene3D" id="3.40.50.2000">
    <property type="entry name" value="Glycogen Phosphorylase B"/>
    <property type="match status" value="2"/>
</dbReference>
<dbReference type="InterPro" id="IPR001296">
    <property type="entry name" value="Glyco_trans_1"/>
</dbReference>
<organism evidence="3 4">
    <name type="scientific">Acetobacter tropicalis</name>
    <dbReference type="NCBI Taxonomy" id="104102"/>
    <lineage>
        <taxon>Bacteria</taxon>
        <taxon>Pseudomonadati</taxon>
        <taxon>Pseudomonadota</taxon>
        <taxon>Alphaproteobacteria</taxon>
        <taxon>Acetobacterales</taxon>
        <taxon>Acetobacteraceae</taxon>
        <taxon>Acetobacter</taxon>
    </lineage>
</organism>
<evidence type="ECO:0000259" key="2">
    <source>
        <dbReference type="Pfam" id="PF00534"/>
    </source>
</evidence>
<dbReference type="PANTHER" id="PTHR46401:SF2">
    <property type="entry name" value="GLYCOSYLTRANSFERASE WBBK-RELATED"/>
    <property type="match status" value="1"/>
</dbReference>
<name>A0A095B2D5_9PROT</name>
<dbReference type="GO" id="GO:0009103">
    <property type="term" value="P:lipopolysaccharide biosynthetic process"/>
    <property type="evidence" value="ECO:0007669"/>
    <property type="project" value="TreeGrafter"/>
</dbReference>
<sequence length="361" mass="39854">MVRPDIYVNGRFLTQPLSGVQRFALEINAALAHVSVANGYSAPVTLTPNTVLLEQKVNEYPVRAVGRQRGQLWEQFELPWATRKGILINLGNTAPLLGRRHIVIIHDAGVFSQPNSYSWKFRTWYRVLLTLLRYSRAHLITVSHFSRSELSKYLRIPAEQISVISEGAEHIKSQAADGSILKRHSLRSQGYVLAVGNLAPHKNLAQLSHLADALAQRGTPLVISGSVNTTVFSDHGKQTLPKAAVYVGRVSDKELRALYENAACFVFPSLYEGFGLPPLEAMLCGCPVVAADIPVLREICGEAAYYVNPHDPEAITRSVLHILDTPIQAQEMRQAGLSRAAAFTWEKAARSLLQITEAVFS</sequence>
<protein>
    <recommendedName>
        <fullName evidence="2">Glycosyl transferase family 1 domain-containing protein</fullName>
    </recommendedName>
</protein>